<gene>
    <name evidence="6" type="ORF">AOC03_07135</name>
</gene>
<reference evidence="6 7" key="1">
    <citation type="submission" date="2015-09" db="EMBL/GenBank/DDBJ databases">
        <title>Complete genome of Psychrobacter urativorans R10.10B.</title>
        <authorList>
            <person name="See-Too W.S."/>
            <person name="Chan K.G."/>
        </authorList>
    </citation>
    <scope>NUCLEOTIDE SEQUENCE [LARGE SCALE GENOMIC DNA]</scope>
    <source>
        <strain evidence="6 7">R10.10B</strain>
    </source>
</reference>
<dbReference type="KEGG" id="pur:AOC03_07135"/>
<dbReference type="OrthoDB" id="9809296at2"/>
<dbReference type="GO" id="GO:0006412">
    <property type="term" value="P:translation"/>
    <property type="evidence" value="ECO:0007669"/>
    <property type="project" value="UniProtKB-KW"/>
</dbReference>
<proteinExistence type="inferred from homology"/>
<evidence type="ECO:0000256" key="2">
    <source>
        <dbReference type="ARBA" id="ARBA00022917"/>
    </source>
</evidence>
<dbReference type="InterPro" id="IPR007214">
    <property type="entry name" value="YbaK/aa-tRNA-synth-assoc-dom"/>
</dbReference>
<dbReference type="PANTHER" id="PTHR30411">
    <property type="entry name" value="CYTOPLASMIC PROTEIN"/>
    <property type="match status" value="1"/>
</dbReference>
<dbReference type="SUPFAM" id="SSF55826">
    <property type="entry name" value="YbaK/ProRS associated domain"/>
    <property type="match status" value="1"/>
</dbReference>
<sequence>MTPAINLAKQRGLDYELHEYIHDEHAPSYGLEAAEKLGVEAARIFKTLVVATESGTLAVAIVPVATTLNVKKMAKALACKKVKMADPKQVERSSGYVLGGVSPLGQKKCLTTVIDLSAQDKVTIYVSAGRRGLEIELSPQQLATTLNARFADIADR</sequence>
<comment type="similarity">
    <text evidence="1 4">Belongs to the prolyl-tRNA editing family. YbaK/EbsC subfamily.</text>
</comment>
<evidence type="ECO:0000256" key="4">
    <source>
        <dbReference type="PIRNR" id="PIRNR006181"/>
    </source>
</evidence>
<dbReference type="GO" id="GO:0016829">
    <property type="term" value="F:lyase activity"/>
    <property type="evidence" value="ECO:0007669"/>
    <property type="project" value="UniProtKB-KW"/>
</dbReference>
<keyword evidence="3 4" id="KW-0456">Lyase</keyword>
<dbReference type="GO" id="GO:0002161">
    <property type="term" value="F:aminoacyl-tRNA deacylase activity"/>
    <property type="evidence" value="ECO:0007669"/>
    <property type="project" value="InterPro"/>
</dbReference>
<dbReference type="InterPro" id="IPR036754">
    <property type="entry name" value="YbaK/aa-tRNA-synt-asso_dom_sf"/>
</dbReference>
<dbReference type="STRING" id="45610.AOC03_07135"/>
<dbReference type="AlphaFoldDB" id="A0A0M4T2L0"/>
<dbReference type="NCBIfam" id="TIGR00011">
    <property type="entry name" value="YbaK_EbsC"/>
    <property type="match status" value="1"/>
</dbReference>
<dbReference type="PIRSF" id="PIRSF006181">
    <property type="entry name" value="EbsC_YbaK"/>
    <property type="match status" value="1"/>
</dbReference>
<dbReference type="EMBL" id="CP012678">
    <property type="protein sequence ID" value="ALF59840.1"/>
    <property type="molecule type" value="Genomic_DNA"/>
</dbReference>
<name>A0A0M4T2L0_9GAMM</name>
<evidence type="ECO:0000259" key="5">
    <source>
        <dbReference type="Pfam" id="PF04073"/>
    </source>
</evidence>
<dbReference type="PANTHER" id="PTHR30411:SF0">
    <property type="entry name" value="CYS-TRNA(PRO)_CYS-TRNA(CYS) DEACYLASE YBAK"/>
    <property type="match status" value="1"/>
</dbReference>
<dbReference type="InterPro" id="IPR004369">
    <property type="entry name" value="Prolyl-tRNA_editing_YbaK/EbsC"/>
</dbReference>
<feature type="domain" description="YbaK/aminoacyl-tRNA synthetase-associated" evidence="5">
    <location>
        <begin position="32"/>
        <end position="143"/>
    </location>
</feature>
<evidence type="ECO:0000256" key="1">
    <source>
        <dbReference type="ARBA" id="ARBA00009798"/>
    </source>
</evidence>
<evidence type="ECO:0000313" key="7">
    <source>
        <dbReference type="Proteomes" id="UP000059847"/>
    </source>
</evidence>
<organism evidence="6 7">
    <name type="scientific">Psychrobacter urativorans</name>
    <dbReference type="NCBI Taxonomy" id="45610"/>
    <lineage>
        <taxon>Bacteria</taxon>
        <taxon>Pseudomonadati</taxon>
        <taxon>Pseudomonadota</taxon>
        <taxon>Gammaproteobacteria</taxon>
        <taxon>Moraxellales</taxon>
        <taxon>Moraxellaceae</taxon>
        <taxon>Psychrobacter</taxon>
    </lineage>
</organism>
<dbReference type="Gene3D" id="3.90.960.10">
    <property type="entry name" value="YbaK/aminoacyl-tRNA synthetase-associated domain"/>
    <property type="match status" value="1"/>
</dbReference>
<dbReference type="Proteomes" id="UP000059847">
    <property type="component" value="Chromosome"/>
</dbReference>
<dbReference type="CDD" id="cd00002">
    <property type="entry name" value="YbaK_deacylase"/>
    <property type="match status" value="1"/>
</dbReference>
<dbReference type="EC" id="4.2.-.-" evidence="4"/>
<evidence type="ECO:0000256" key="3">
    <source>
        <dbReference type="ARBA" id="ARBA00023239"/>
    </source>
</evidence>
<accession>A0A0M4T2L0</accession>
<keyword evidence="7" id="KW-1185">Reference proteome</keyword>
<protein>
    <recommendedName>
        <fullName evidence="4">Cys-tRNA(Pro)/Cys-tRNA(Cys) deacylase</fullName>
        <ecNumber evidence="4">4.2.-.-</ecNumber>
    </recommendedName>
</protein>
<dbReference type="Pfam" id="PF04073">
    <property type="entry name" value="tRNA_edit"/>
    <property type="match status" value="1"/>
</dbReference>
<keyword evidence="2 4" id="KW-0648">Protein biosynthesis</keyword>
<evidence type="ECO:0000313" key="6">
    <source>
        <dbReference type="EMBL" id="ALF59840.1"/>
    </source>
</evidence>
<dbReference type="RefSeq" id="WP_062534593.1">
    <property type="nucleotide sequence ID" value="NZ_CP012678.1"/>
</dbReference>